<dbReference type="EMBL" id="JBHTMP010000013">
    <property type="protein sequence ID" value="MFD1321685.1"/>
    <property type="molecule type" value="Genomic_DNA"/>
</dbReference>
<dbReference type="Gene3D" id="3.90.1200.10">
    <property type="match status" value="1"/>
</dbReference>
<keyword evidence="3" id="KW-1185">Reference proteome</keyword>
<dbReference type="CDD" id="cd05155">
    <property type="entry name" value="APH_ChoK_like_1"/>
    <property type="match status" value="1"/>
</dbReference>
<name>A0ABW3YC94_9ACTN</name>
<dbReference type="RefSeq" id="WP_377569942.1">
    <property type="nucleotide sequence ID" value="NZ_JBHTMP010000013.1"/>
</dbReference>
<dbReference type="Gene3D" id="3.30.200.20">
    <property type="entry name" value="Phosphorylase Kinase, domain 1"/>
    <property type="match status" value="1"/>
</dbReference>
<dbReference type="InterPro" id="IPR002575">
    <property type="entry name" value="Aminoglycoside_PTrfase"/>
</dbReference>
<dbReference type="InterPro" id="IPR051678">
    <property type="entry name" value="AGP_Transferase"/>
</dbReference>
<organism evidence="2 3">
    <name type="scientific">Micromonospora sonneratiae</name>
    <dbReference type="NCBI Taxonomy" id="1184706"/>
    <lineage>
        <taxon>Bacteria</taxon>
        <taxon>Bacillati</taxon>
        <taxon>Actinomycetota</taxon>
        <taxon>Actinomycetes</taxon>
        <taxon>Micromonosporales</taxon>
        <taxon>Micromonosporaceae</taxon>
        <taxon>Micromonospora</taxon>
    </lineage>
</organism>
<proteinExistence type="predicted"/>
<feature type="domain" description="Aminoglycoside phosphotransferase" evidence="1">
    <location>
        <begin position="33"/>
        <end position="262"/>
    </location>
</feature>
<evidence type="ECO:0000259" key="1">
    <source>
        <dbReference type="Pfam" id="PF01636"/>
    </source>
</evidence>
<evidence type="ECO:0000313" key="2">
    <source>
        <dbReference type="EMBL" id="MFD1321685.1"/>
    </source>
</evidence>
<accession>A0ABW3YC94</accession>
<dbReference type="GO" id="GO:0016740">
    <property type="term" value="F:transferase activity"/>
    <property type="evidence" value="ECO:0007669"/>
    <property type="project" value="UniProtKB-KW"/>
</dbReference>
<dbReference type="Proteomes" id="UP001597260">
    <property type="component" value="Unassembled WGS sequence"/>
</dbReference>
<dbReference type="PANTHER" id="PTHR21310:SF42">
    <property type="entry name" value="BIFUNCTIONAL AAC_APH"/>
    <property type="match status" value="1"/>
</dbReference>
<dbReference type="Pfam" id="PF01636">
    <property type="entry name" value="APH"/>
    <property type="match status" value="1"/>
</dbReference>
<evidence type="ECO:0000313" key="3">
    <source>
        <dbReference type="Proteomes" id="UP001597260"/>
    </source>
</evidence>
<dbReference type="SUPFAM" id="SSF56112">
    <property type="entry name" value="Protein kinase-like (PK-like)"/>
    <property type="match status" value="1"/>
</dbReference>
<comment type="caution">
    <text evidence="2">The sequence shown here is derived from an EMBL/GenBank/DDBJ whole genome shotgun (WGS) entry which is preliminary data.</text>
</comment>
<dbReference type="InterPro" id="IPR011009">
    <property type="entry name" value="Kinase-like_dom_sf"/>
</dbReference>
<gene>
    <name evidence="2" type="ORF">ACFQ4H_11360</name>
</gene>
<dbReference type="PANTHER" id="PTHR21310">
    <property type="entry name" value="AMINOGLYCOSIDE PHOSPHOTRANSFERASE-RELATED-RELATED"/>
    <property type="match status" value="1"/>
</dbReference>
<keyword evidence="2" id="KW-0808">Transferase</keyword>
<dbReference type="EC" id="2.7.-.-" evidence="2"/>
<protein>
    <submittedName>
        <fullName evidence="2">Aminoglycoside phosphotransferase family protein</fullName>
        <ecNumber evidence="2">2.7.-.-</ecNumber>
    </submittedName>
</protein>
<reference evidence="3" key="1">
    <citation type="journal article" date="2019" name="Int. J. Syst. Evol. Microbiol.">
        <title>The Global Catalogue of Microorganisms (GCM) 10K type strain sequencing project: providing services to taxonomists for standard genome sequencing and annotation.</title>
        <authorList>
            <consortium name="The Broad Institute Genomics Platform"/>
            <consortium name="The Broad Institute Genome Sequencing Center for Infectious Disease"/>
            <person name="Wu L."/>
            <person name="Ma J."/>
        </authorList>
    </citation>
    <scope>NUCLEOTIDE SEQUENCE [LARGE SCALE GENOMIC DNA]</scope>
    <source>
        <strain evidence="3">JCM 31037</strain>
    </source>
</reference>
<sequence>MHADQVDVSADVVAALVAAQFPRWRAHPVRPVVSHGTVNALFRVGEEIVLRFPLQPSLDPELRDALVREQEIARRIAAHVPVAVPEPIALGEPGEGYPGPWTAYRWITGDSADGLDVGASAEFARDLAGFVRSLHRMATDGRTWGGQGRGGPLHTRDEYVRAALAGSSHLTDTVRLARIWERCLDTPPHAAADVWIHADLMPGNLLVRDGRLAAVIDLGAVNVGDPAVDLMPGWNLMTSGARDTYRRALGVDDATWERGRGWAIVQAIGALPYYVDTNPVMADTARRTLDAVLADG</sequence>